<dbReference type="AlphaFoldDB" id="A0A345DNB1"/>
<accession>A0A345DNB1</accession>
<organism evidence="2 3">
    <name type="scientific">Spiroplasma phoeniceum P40</name>
    <dbReference type="NCBI Taxonomy" id="1276259"/>
    <lineage>
        <taxon>Bacteria</taxon>
        <taxon>Bacillati</taxon>
        <taxon>Mycoplasmatota</taxon>
        <taxon>Mollicutes</taxon>
        <taxon>Entomoplasmatales</taxon>
        <taxon>Spiroplasmataceae</taxon>
        <taxon>Spiroplasma</taxon>
    </lineage>
</organism>
<proteinExistence type="predicted"/>
<evidence type="ECO:0000313" key="3">
    <source>
        <dbReference type="Proteomes" id="UP000253689"/>
    </source>
</evidence>
<dbReference type="Proteomes" id="UP000253689">
    <property type="component" value="Chromosome"/>
</dbReference>
<dbReference type="RefSeq" id="WP_114564556.1">
    <property type="nucleotide sequence ID" value="NZ_CP031088.1"/>
</dbReference>
<name>A0A345DNB1_9MOLU</name>
<evidence type="ECO:0000259" key="1">
    <source>
        <dbReference type="Pfam" id="PF02463"/>
    </source>
</evidence>
<dbReference type="SUPFAM" id="SSF52540">
    <property type="entry name" value="P-loop containing nucleoside triphosphate hydrolases"/>
    <property type="match status" value="1"/>
</dbReference>
<dbReference type="Gene3D" id="3.40.50.300">
    <property type="entry name" value="P-loop containing nucleotide triphosphate hydrolases"/>
    <property type="match status" value="1"/>
</dbReference>
<dbReference type="EMBL" id="CP031088">
    <property type="protein sequence ID" value="AXF95699.1"/>
    <property type="molecule type" value="Genomic_DNA"/>
</dbReference>
<dbReference type="Pfam" id="PF02463">
    <property type="entry name" value="SMC_N"/>
    <property type="match status" value="1"/>
</dbReference>
<sequence length="55" mass="6359">MEYNFKISLFKSIAEEQELTLYTNKLNIIFGENSSGKTVLLDAIKWVLGEDNNLY</sequence>
<dbReference type="KEGG" id="sphh:SDAV_00712"/>
<keyword evidence="3" id="KW-1185">Reference proteome</keyword>
<dbReference type="InterPro" id="IPR027417">
    <property type="entry name" value="P-loop_NTPase"/>
</dbReference>
<evidence type="ECO:0000313" key="2">
    <source>
        <dbReference type="EMBL" id="AXF95699.1"/>
    </source>
</evidence>
<reference evidence="3" key="1">
    <citation type="submission" date="2018-07" db="EMBL/GenBank/DDBJ databases">
        <title>Complete Genome Sequence of Spiroplasma phoeniceum.</title>
        <authorList>
            <person name="Davis R.E."/>
            <person name="Shao J.Y."/>
            <person name="Zhao Y."/>
            <person name="Silver A."/>
            <person name="Stump z."/>
            <person name="Gasparich G."/>
        </authorList>
    </citation>
    <scope>NUCLEOTIDE SEQUENCE [LARGE SCALE GENOMIC DNA]</scope>
    <source>
        <strain evidence="3">P40</strain>
    </source>
</reference>
<feature type="domain" description="RecF/RecN/SMC N-terminal" evidence="1">
    <location>
        <begin position="5"/>
        <end position="52"/>
    </location>
</feature>
<dbReference type="InterPro" id="IPR003395">
    <property type="entry name" value="RecF/RecN/SMC_N"/>
</dbReference>
<gene>
    <name evidence="2" type="ORF">SDAV_00712</name>
</gene>
<protein>
    <recommendedName>
        <fullName evidence="1">RecF/RecN/SMC N-terminal domain-containing protein</fullName>
    </recommendedName>
</protein>